<protein>
    <submittedName>
        <fullName evidence="2">Uncharacterized protein</fullName>
    </submittedName>
</protein>
<dbReference type="PROSITE" id="PS51257">
    <property type="entry name" value="PROKAR_LIPOPROTEIN"/>
    <property type="match status" value="1"/>
</dbReference>
<reference evidence="2 3" key="1">
    <citation type="submission" date="2023-11" db="EMBL/GenBank/DDBJ databases">
        <title>Halocaridina rubra genome assembly.</title>
        <authorList>
            <person name="Smith C."/>
        </authorList>
    </citation>
    <scope>NUCLEOTIDE SEQUENCE [LARGE SCALE GENOMIC DNA]</scope>
    <source>
        <strain evidence="2">EP-1</strain>
        <tissue evidence="2">Whole</tissue>
    </source>
</reference>
<evidence type="ECO:0000313" key="3">
    <source>
        <dbReference type="Proteomes" id="UP001381693"/>
    </source>
</evidence>
<feature type="region of interest" description="Disordered" evidence="1">
    <location>
        <begin position="283"/>
        <end position="339"/>
    </location>
</feature>
<name>A0AAN8X196_HALRR</name>
<feature type="region of interest" description="Disordered" evidence="1">
    <location>
        <begin position="402"/>
        <end position="424"/>
    </location>
</feature>
<organism evidence="2 3">
    <name type="scientific">Halocaridina rubra</name>
    <name type="common">Hawaiian red shrimp</name>
    <dbReference type="NCBI Taxonomy" id="373956"/>
    <lineage>
        <taxon>Eukaryota</taxon>
        <taxon>Metazoa</taxon>
        <taxon>Ecdysozoa</taxon>
        <taxon>Arthropoda</taxon>
        <taxon>Crustacea</taxon>
        <taxon>Multicrustacea</taxon>
        <taxon>Malacostraca</taxon>
        <taxon>Eumalacostraca</taxon>
        <taxon>Eucarida</taxon>
        <taxon>Decapoda</taxon>
        <taxon>Pleocyemata</taxon>
        <taxon>Caridea</taxon>
        <taxon>Atyoidea</taxon>
        <taxon>Atyidae</taxon>
        <taxon>Halocaridina</taxon>
    </lineage>
</organism>
<accession>A0AAN8X196</accession>
<dbReference type="Proteomes" id="UP001381693">
    <property type="component" value="Unassembled WGS sequence"/>
</dbReference>
<feature type="region of interest" description="Disordered" evidence="1">
    <location>
        <begin position="89"/>
        <end position="125"/>
    </location>
</feature>
<keyword evidence="3" id="KW-1185">Reference proteome</keyword>
<evidence type="ECO:0000313" key="2">
    <source>
        <dbReference type="EMBL" id="KAK7074306.1"/>
    </source>
</evidence>
<dbReference type="EMBL" id="JAXCGZ010011673">
    <property type="protein sequence ID" value="KAK7074306.1"/>
    <property type="molecule type" value="Genomic_DNA"/>
</dbReference>
<evidence type="ECO:0000256" key="1">
    <source>
        <dbReference type="SAM" id="MobiDB-lite"/>
    </source>
</evidence>
<gene>
    <name evidence="2" type="ORF">SK128_027664</name>
</gene>
<proteinExistence type="predicted"/>
<feature type="compositionally biased region" description="Low complexity" evidence="1">
    <location>
        <begin position="103"/>
        <end position="120"/>
    </location>
</feature>
<comment type="caution">
    <text evidence="2">The sequence shown here is derived from an EMBL/GenBank/DDBJ whole genome shotgun (WGS) entry which is preliminary data.</text>
</comment>
<sequence length="445" mass="49359">MSSKGVTESTLWVLNVVFSCALTCRVGLYVLQSPHGCTPRPDSYPASPSEPVYMPLNNFDTIRSYGSAGDELENLPQYSRDFVQNISKPNSLHHHHTSQINPLGTPSRGSTLGSTRGSTLCSPPSSVNAAIADSDSLHKPWKDALAHNLKDTYYENNKIQNDVKFRQGEYMSLKKLSVDGSTRDDSSVRSGASMDDLPGYHWDCSDWARPSQNPLPNIMEVPGGEVRDSSSYHSNESNESIVLKPTLNQPLIPPVEGPVDPGRDMETLPAEELVSECDTEFELESRPDLDTSQLLDPHSDAGAESDTSLFIPQPQRYETHPNQYLPRYQLGSETETDDERGKLLNTHEYNTPYQPPTISHLPEDRNGATYSPYRVRSNRRFDTVKRFSEFGGDMSVISGVEDEEEGASLWGGEASNTSASDLDNVCDIEDSEVNSEFENDDKVKK</sequence>
<dbReference type="AlphaFoldDB" id="A0AAN8X196"/>